<evidence type="ECO:0000256" key="1">
    <source>
        <dbReference type="ARBA" id="ARBA00004202"/>
    </source>
</evidence>
<evidence type="ECO:0000256" key="6">
    <source>
        <dbReference type="ARBA" id="ARBA00022967"/>
    </source>
</evidence>
<dbReference type="InterPro" id="IPR050095">
    <property type="entry name" value="ECF_ABC_transporter_ATP-bd"/>
</dbReference>
<dbReference type="InterPro" id="IPR027417">
    <property type="entry name" value="P-loop_NTPase"/>
</dbReference>
<reference evidence="9 10" key="1">
    <citation type="journal article" date="2010" name="Stand. Genomic Sci.">
        <title>Complete genome sequence of Ferrimonas balearica type strain (PAT).</title>
        <authorList>
            <person name="Nolan M."/>
            <person name="Sikorski J."/>
            <person name="Davenport K."/>
            <person name="Lucas S."/>
            <person name="Glavina Del Rio T."/>
            <person name="Tice H."/>
            <person name="Cheng J."/>
            <person name="Goodwin L."/>
            <person name="Pitluck S."/>
            <person name="Liolios K."/>
            <person name="Ivanova N."/>
            <person name="Mavromatis K."/>
            <person name="Ovchinnikova G."/>
            <person name="Pati A."/>
            <person name="Chen A."/>
            <person name="Palaniappan K."/>
            <person name="Land M."/>
            <person name="Hauser L."/>
            <person name="Chang Y."/>
            <person name="Jeffries C."/>
            <person name="Tapia R."/>
            <person name="Brettin T."/>
            <person name="Detter J."/>
            <person name="Han C."/>
            <person name="Yasawong M."/>
            <person name="Rohde M."/>
            <person name="Tindall B."/>
            <person name="Goker M."/>
            <person name="Woyke T."/>
            <person name="Bristow J."/>
            <person name="Eisen J."/>
            <person name="Markowitz V."/>
            <person name="Hugenholtz P."/>
            <person name="Kyrpides N."/>
            <person name="Klenk H."/>
            <person name="Lapidus A."/>
        </authorList>
    </citation>
    <scope>NUCLEOTIDE SEQUENCE [LARGE SCALE GENOMIC DNA]</scope>
    <source>
        <strain evidence="10">DSM 9799 / CCM 4581 / KCTC 23876 / PAT</strain>
    </source>
</reference>
<dbReference type="KEGG" id="fbl:Fbal_1008"/>
<evidence type="ECO:0000256" key="5">
    <source>
        <dbReference type="ARBA" id="ARBA00022840"/>
    </source>
</evidence>
<organism evidence="9 10">
    <name type="scientific">Ferrimonas balearica (strain DSM 9799 / CCM 4581 / KCTC 23876 / PAT)</name>
    <dbReference type="NCBI Taxonomy" id="550540"/>
    <lineage>
        <taxon>Bacteria</taxon>
        <taxon>Pseudomonadati</taxon>
        <taxon>Pseudomonadota</taxon>
        <taxon>Gammaproteobacteria</taxon>
        <taxon>Alteromonadales</taxon>
        <taxon>Ferrimonadaceae</taxon>
        <taxon>Ferrimonas</taxon>
    </lineage>
</organism>
<dbReference type="GO" id="GO:0043190">
    <property type="term" value="C:ATP-binding cassette (ABC) transporter complex"/>
    <property type="evidence" value="ECO:0007669"/>
    <property type="project" value="TreeGrafter"/>
</dbReference>
<dbReference type="GO" id="GO:0016887">
    <property type="term" value="F:ATP hydrolysis activity"/>
    <property type="evidence" value="ECO:0007669"/>
    <property type="project" value="InterPro"/>
</dbReference>
<name>E1SU70_FERBD</name>
<evidence type="ECO:0000256" key="7">
    <source>
        <dbReference type="ARBA" id="ARBA00023136"/>
    </source>
</evidence>
<evidence type="ECO:0000256" key="2">
    <source>
        <dbReference type="ARBA" id="ARBA00022448"/>
    </source>
</evidence>
<dbReference type="GeneID" id="67181253"/>
<evidence type="ECO:0000259" key="8">
    <source>
        <dbReference type="PROSITE" id="PS50893"/>
    </source>
</evidence>
<keyword evidence="4" id="KW-0547">Nucleotide-binding</keyword>
<protein>
    <submittedName>
        <fullName evidence="9">ABC transporter related protein</fullName>
    </submittedName>
</protein>
<dbReference type="Proteomes" id="UP000006683">
    <property type="component" value="Chromosome"/>
</dbReference>
<dbReference type="GO" id="GO:0005524">
    <property type="term" value="F:ATP binding"/>
    <property type="evidence" value="ECO:0007669"/>
    <property type="project" value="UniProtKB-KW"/>
</dbReference>
<dbReference type="RefSeq" id="WP_013344523.1">
    <property type="nucleotide sequence ID" value="NC_014541.1"/>
</dbReference>
<keyword evidence="2" id="KW-0813">Transport</keyword>
<dbReference type="PROSITE" id="PS50893">
    <property type="entry name" value="ABC_TRANSPORTER_2"/>
    <property type="match status" value="2"/>
</dbReference>
<accession>E1SU70</accession>
<dbReference type="Gene3D" id="3.40.50.300">
    <property type="entry name" value="P-loop containing nucleotide triphosphate hydrolases"/>
    <property type="match status" value="2"/>
</dbReference>
<dbReference type="SUPFAM" id="SSF52540">
    <property type="entry name" value="P-loop containing nucleoside triphosphate hydrolases"/>
    <property type="match status" value="2"/>
</dbReference>
<dbReference type="InterPro" id="IPR003593">
    <property type="entry name" value="AAA+_ATPase"/>
</dbReference>
<gene>
    <name evidence="9" type="ordered locus">Fbal_1008</name>
</gene>
<dbReference type="EMBL" id="CP002209">
    <property type="protein sequence ID" value="ADN75217.1"/>
    <property type="molecule type" value="Genomic_DNA"/>
</dbReference>
<dbReference type="STRING" id="550540.Fbal_1008"/>
<dbReference type="Pfam" id="PF00005">
    <property type="entry name" value="ABC_tran"/>
    <property type="match status" value="2"/>
</dbReference>
<dbReference type="GO" id="GO:0042626">
    <property type="term" value="F:ATPase-coupled transmembrane transporter activity"/>
    <property type="evidence" value="ECO:0007669"/>
    <property type="project" value="TreeGrafter"/>
</dbReference>
<dbReference type="PANTHER" id="PTHR43553:SF27">
    <property type="entry name" value="ENERGY-COUPLING FACTOR TRANSPORTER ATP-BINDING PROTEIN ECFA2"/>
    <property type="match status" value="1"/>
</dbReference>
<keyword evidence="5" id="KW-0067">ATP-binding</keyword>
<evidence type="ECO:0000256" key="3">
    <source>
        <dbReference type="ARBA" id="ARBA00022475"/>
    </source>
</evidence>
<dbReference type="OrthoDB" id="501320at2"/>
<dbReference type="eggNOG" id="COG1122">
    <property type="taxonomic scope" value="Bacteria"/>
</dbReference>
<dbReference type="PANTHER" id="PTHR43553">
    <property type="entry name" value="HEAVY METAL TRANSPORTER"/>
    <property type="match status" value="1"/>
</dbReference>
<evidence type="ECO:0000256" key="4">
    <source>
        <dbReference type="ARBA" id="ARBA00022741"/>
    </source>
</evidence>
<dbReference type="HOGENOM" id="CLU_000604_86_7_6"/>
<dbReference type="InterPro" id="IPR015856">
    <property type="entry name" value="ABC_transpr_CbiO/EcfA_su"/>
</dbReference>
<keyword evidence="10" id="KW-1185">Reference proteome</keyword>
<dbReference type="AlphaFoldDB" id="E1SU70"/>
<keyword evidence="3" id="KW-1003">Cell membrane</keyword>
<feature type="domain" description="ABC transporter" evidence="8">
    <location>
        <begin position="213"/>
        <end position="420"/>
    </location>
</feature>
<feature type="domain" description="ABC transporter" evidence="8">
    <location>
        <begin position="2"/>
        <end position="219"/>
    </location>
</feature>
<keyword evidence="6" id="KW-1278">Translocase</keyword>
<sequence>MLQLDQLTLSRGNPALSISFTLAPGEVMILSGPTGSGKSTLLLQIADLLESPSGQITRPPRIGLVMQDPALQLMRERIGPEVALWLEHLAVPPAQMRPRIETALAQVGLKLPLDTPVAQLSQGQKYRLLLAAQLVAEPNLLLLDEPWAQLDPEALAVVLDTLDSLRQKGVSMVIAEHHAEAFARLNPRHYPLGHTEPVTLVRWPQLPRGHNVLALEDALLRTDDTALLVLPRLALRAGECVTLSGANGSGKSSLLQALAGLEHRLEGEVSVLGRRPGQRGKRGAAGRIGCLLQRPDRQLFAATVAEEIGFSLRRSGQSLNEVSHWLDTLGLGHLAQRSPLHLSYGQQHQLALLAQLAAKPDLLLLDDPLAGLDANAQTRLWELLITQCQRGMAIVIASHRALPDTGLAWHIDNGGVHVAA</sequence>
<dbReference type="SMART" id="SM00382">
    <property type="entry name" value="AAA"/>
    <property type="match status" value="2"/>
</dbReference>
<comment type="subcellular location">
    <subcellularLocation>
        <location evidence="1">Cell membrane</location>
        <topology evidence="1">Peripheral membrane protein</topology>
    </subcellularLocation>
</comment>
<keyword evidence="7" id="KW-0472">Membrane</keyword>
<dbReference type="InterPro" id="IPR003439">
    <property type="entry name" value="ABC_transporter-like_ATP-bd"/>
</dbReference>
<dbReference type="CDD" id="cd03225">
    <property type="entry name" value="ABC_cobalt_CbiO_domain1"/>
    <property type="match status" value="1"/>
</dbReference>
<evidence type="ECO:0000313" key="9">
    <source>
        <dbReference type="EMBL" id="ADN75217.1"/>
    </source>
</evidence>
<proteinExistence type="predicted"/>
<evidence type="ECO:0000313" key="10">
    <source>
        <dbReference type="Proteomes" id="UP000006683"/>
    </source>
</evidence>